<protein>
    <submittedName>
        <fullName evidence="8">RDD family protein</fullName>
    </submittedName>
</protein>
<dbReference type="InterPro" id="IPR010432">
    <property type="entry name" value="RDD"/>
</dbReference>
<feature type="region of interest" description="Disordered" evidence="5">
    <location>
        <begin position="115"/>
        <end position="146"/>
    </location>
</feature>
<dbReference type="eggNOG" id="COG1714">
    <property type="taxonomic scope" value="Bacteria"/>
</dbReference>
<feature type="domain" description="RDD" evidence="7">
    <location>
        <begin position="201"/>
        <end position="329"/>
    </location>
</feature>
<proteinExistence type="predicted"/>
<name>L1M883_9CORY</name>
<evidence type="ECO:0000313" key="8">
    <source>
        <dbReference type="EMBL" id="EKX87453.1"/>
    </source>
</evidence>
<gene>
    <name evidence="8" type="ORF">HMPREF9997_02779</name>
</gene>
<evidence type="ECO:0000313" key="9">
    <source>
        <dbReference type="Proteomes" id="UP000010445"/>
    </source>
</evidence>
<evidence type="ECO:0000256" key="1">
    <source>
        <dbReference type="ARBA" id="ARBA00004141"/>
    </source>
</evidence>
<evidence type="ECO:0000256" key="6">
    <source>
        <dbReference type="SAM" id="Phobius"/>
    </source>
</evidence>
<dbReference type="GO" id="GO:0016020">
    <property type="term" value="C:membrane"/>
    <property type="evidence" value="ECO:0007669"/>
    <property type="project" value="UniProtKB-SubCell"/>
</dbReference>
<organism evidence="8 9">
    <name type="scientific">Corynebacterium durum F0235</name>
    <dbReference type="NCBI Taxonomy" id="1035195"/>
    <lineage>
        <taxon>Bacteria</taxon>
        <taxon>Bacillati</taxon>
        <taxon>Actinomycetota</taxon>
        <taxon>Actinomycetes</taxon>
        <taxon>Mycobacteriales</taxon>
        <taxon>Corynebacteriaceae</taxon>
        <taxon>Corynebacterium</taxon>
    </lineage>
</organism>
<dbReference type="STRING" id="1035195.HMPREF9997_02779"/>
<dbReference type="Proteomes" id="UP000010445">
    <property type="component" value="Unassembled WGS sequence"/>
</dbReference>
<feature type="transmembrane region" description="Helical" evidence="6">
    <location>
        <begin position="235"/>
        <end position="258"/>
    </location>
</feature>
<dbReference type="AlphaFoldDB" id="L1M883"/>
<dbReference type="Pfam" id="PF06271">
    <property type="entry name" value="RDD"/>
    <property type="match status" value="1"/>
</dbReference>
<keyword evidence="4 6" id="KW-0472">Membrane</keyword>
<dbReference type="EMBL" id="AMEM01000044">
    <property type="protein sequence ID" value="EKX87453.1"/>
    <property type="molecule type" value="Genomic_DNA"/>
</dbReference>
<evidence type="ECO:0000256" key="4">
    <source>
        <dbReference type="ARBA" id="ARBA00023136"/>
    </source>
</evidence>
<accession>L1M883</accession>
<reference evidence="8 9" key="1">
    <citation type="submission" date="2012-05" db="EMBL/GenBank/DDBJ databases">
        <authorList>
            <person name="Weinstock G."/>
            <person name="Sodergren E."/>
            <person name="Lobos E.A."/>
            <person name="Fulton L."/>
            <person name="Fulton R."/>
            <person name="Courtney L."/>
            <person name="Fronick C."/>
            <person name="O'Laughlin M."/>
            <person name="Godfrey J."/>
            <person name="Wilson R.M."/>
            <person name="Miner T."/>
            <person name="Farmer C."/>
            <person name="Delehaunty K."/>
            <person name="Cordes M."/>
            <person name="Minx P."/>
            <person name="Tomlinson C."/>
            <person name="Chen J."/>
            <person name="Wollam A."/>
            <person name="Pepin K.H."/>
            <person name="Bhonagiri V."/>
            <person name="Zhang X."/>
            <person name="Suruliraj S."/>
            <person name="Warren W."/>
            <person name="Mitreva M."/>
            <person name="Mardis E.R."/>
            <person name="Wilson R.K."/>
        </authorList>
    </citation>
    <scope>NUCLEOTIDE SEQUENCE [LARGE SCALE GENOMIC DNA]</scope>
    <source>
        <strain evidence="8 9">F0235</strain>
    </source>
</reference>
<evidence type="ECO:0000256" key="2">
    <source>
        <dbReference type="ARBA" id="ARBA00022692"/>
    </source>
</evidence>
<keyword evidence="9" id="KW-1185">Reference proteome</keyword>
<dbReference type="OrthoDB" id="4426559at2"/>
<keyword evidence="3 6" id="KW-1133">Transmembrane helix</keyword>
<keyword evidence="2 6" id="KW-0812">Transmembrane</keyword>
<comment type="subcellular location">
    <subcellularLocation>
        <location evidence="1">Membrane</location>
        <topology evidence="1">Multi-pass membrane protein</topology>
    </subcellularLocation>
</comment>
<evidence type="ECO:0000256" key="5">
    <source>
        <dbReference type="SAM" id="MobiDB-lite"/>
    </source>
</evidence>
<dbReference type="PATRIC" id="fig|1035195.3.peg.2492"/>
<comment type="caution">
    <text evidence="8">The sequence shown here is derived from an EMBL/GenBank/DDBJ whole genome shotgun (WGS) entry which is preliminary data.</text>
</comment>
<sequence length="335" mass="35945">MAGEVLIVYAGYRNQRGRRVTTMNEFAPNLYEYFGLNPQESSDVLGVTLSERIGQLEQTGLGANSPQQQQIQIAYGVLSNVSHRAIYDETIKVRQVAWHELGHLANFGRFPVQGQASPFQTNPQTPPAQGGVTPPTVGPGNQYAYYQDPQQSQFPHAGAAPQGGAQTYAYGDSSSYGTGGYPTSNVYGAAGSGITQSGERPTAGTRAGMAIVDCIIAAIVAGPVYALGGGTDSTFVAYMLSALVLVSYYIGFEVLLGATPAKFIFGYKVRDVTTGASLSWEQSFKRNWWRVVYIVPVVGWLISFISAIVVFTSIGPASQMQGSQDRLANAEVVRR</sequence>
<feature type="compositionally biased region" description="Low complexity" evidence="5">
    <location>
        <begin position="127"/>
        <end position="140"/>
    </location>
</feature>
<feature type="transmembrane region" description="Helical" evidence="6">
    <location>
        <begin position="291"/>
        <end position="314"/>
    </location>
</feature>
<dbReference type="HOGENOM" id="CLU_078457_0_0_11"/>
<feature type="transmembrane region" description="Helical" evidence="6">
    <location>
        <begin position="210"/>
        <end position="229"/>
    </location>
</feature>
<evidence type="ECO:0000256" key="3">
    <source>
        <dbReference type="ARBA" id="ARBA00022989"/>
    </source>
</evidence>
<evidence type="ECO:0000259" key="7">
    <source>
        <dbReference type="Pfam" id="PF06271"/>
    </source>
</evidence>